<dbReference type="STRING" id="1112.A9D12_03845"/>
<keyword evidence="2" id="KW-1185">Reference proteome</keyword>
<evidence type="ECO:0000313" key="2">
    <source>
        <dbReference type="Proteomes" id="UP000078263"/>
    </source>
</evidence>
<evidence type="ECO:0000313" key="1">
    <source>
        <dbReference type="EMBL" id="ANK12217.1"/>
    </source>
</evidence>
<name>A0A192D2Q6_9SPHN</name>
<dbReference type="Proteomes" id="UP000078263">
    <property type="component" value="Chromosome"/>
</dbReference>
<organism evidence="1 2">
    <name type="scientific">Erythrobacter neustonensis</name>
    <dbReference type="NCBI Taxonomy" id="1112"/>
    <lineage>
        <taxon>Bacteria</taxon>
        <taxon>Pseudomonadati</taxon>
        <taxon>Pseudomonadota</taxon>
        <taxon>Alphaproteobacteria</taxon>
        <taxon>Sphingomonadales</taxon>
        <taxon>Erythrobacteraceae</taxon>
        <taxon>Erythrobacter/Porphyrobacter group</taxon>
        <taxon>Erythrobacter</taxon>
    </lineage>
</organism>
<gene>
    <name evidence="1" type="ORF">A9D12_03845</name>
</gene>
<proteinExistence type="predicted"/>
<dbReference type="OrthoDB" id="7391183at2"/>
<dbReference type="AlphaFoldDB" id="A0A192D2Q6"/>
<accession>A0A192D2Q6</accession>
<dbReference type="EMBL" id="CP016033">
    <property type="protein sequence ID" value="ANK12217.1"/>
    <property type="molecule type" value="Genomic_DNA"/>
</dbReference>
<sequence>MFDPGEVRDILIGSARQRMPLTYSALLAVLGHAFTRPLMRQLCKVLDRIDEDGRAAGEPGLAVLVVRQSDGLPGQGWFAARSTVHDDLPPDWEGPQARAYTEARQAEAFDYWKTA</sequence>
<reference evidence="1 2" key="1">
    <citation type="submission" date="2016-05" db="EMBL/GenBank/DDBJ databases">
        <title>Compelete Genome Sequence of Bacteriochlorophyll-Synthesizing Bacterium Porphyrobacter neustonensis DSM 9434.</title>
        <authorList>
            <person name="Shi X.-L."/>
            <person name="Wu Y.-H."/>
            <person name="Cheng H."/>
            <person name="Xu L."/>
            <person name="Zhang X.-Q."/>
            <person name="Wang C.-S."/>
            <person name="Xu X.-W."/>
        </authorList>
    </citation>
    <scope>NUCLEOTIDE SEQUENCE [LARGE SCALE GENOMIC DNA]</scope>
    <source>
        <strain evidence="1 2">DSM 9434</strain>
    </source>
</reference>
<dbReference type="RefSeq" id="WP_068349952.1">
    <property type="nucleotide sequence ID" value="NZ_CP016033.1"/>
</dbReference>
<protein>
    <submittedName>
        <fullName evidence="1">Ribose-phosphate pyrophosphokinase</fullName>
    </submittedName>
</protein>
<keyword evidence="1" id="KW-0418">Kinase</keyword>
<keyword evidence="1" id="KW-0808">Transferase</keyword>
<dbReference type="GO" id="GO:0016301">
    <property type="term" value="F:kinase activity"/>
    <property type="evidence" value="ECO:0007669"/>
    <property type="project" value="UniProtKB-KW"/>
</dbReference>
<dbReference type="KEGG" id="pns:A9D12_03845"/>